<name>D8SMQ1_SELML</name>
<dbReference type="STRING" id="88036.D8SMQ1"/>
<evidence type="ECO:0008006" key="6">
    <source>
        <dbReference type="Google" id="ProtNLM"/>
    </source>
</evidence>
<feature type="compositionally biased region" description="Low complexity" evidence="1">
    <location>
        <begin position="287"/>
        <end position="306"/>
    </location>
</feature>
<dbReference type="PANTHER" id="PTHR21726">
    <property type="entry name" value="PHOSPHATIDYLINOSITOL N-ACETYLGLUCOSAMINYLTRANSFERASE SUBUNIT P DOWN SYNDROME CRITICAL REGION PROTEIN 5 -RELATED"/>
    <property type="match status" value="1"/>
</dbReference>
<dbReference type="Gramene" id="EFJ14315">
    <property type="protein sequence ID" value="EFJ14315"/>
    <property type="gene ID" value="SELMODRAFT_423737"/>
</dbReference>
<dbReference type="FunCoup" id="D8SMQ1">
    <property type="interactions" value="2026"/>
</dbReference>
<feature type="compositionally biased region" description="Polar residues" evidence="1">
    <location>
        <begin position="384"/>
        <end position="403"/>
    </location>
</feature>
<dbReference type="PANTHER" id="PTHR21726:SF61">
    <property type="entry name" value="DNAA INITIATOR-ASSOCIATING PROTEIN"/>
    <property type="match status" value="1"/>
</dbReference>
<dbReference type="AlphaFoldDB" id="D8SMQ1"/>
<feature type="region of interest" description="Disordered" evidence="1">
    <location>
        <begin position="520"/>
        <end position="593"/>
    </location>
</feature>
<feature type="compositionally biased region" description="Low complexity" evidence="1">
    <location>
        <begin position="252"/>
        <end position="269"/>
    </location>
</feature>
<dbReference type="Proteomes" id="UP000001514">
    <property type="component" value="Unassembled WGS sequence"/>
</dbReference>
<evidence type="ECO:0000259" key="2">
    <source>
        <dbReference type="Pfam" id="PF14309"/>
    </source>
</evidence>
<feature type="region of interest" description="Disordered" evidence="1">
    <location>
        <begin position="1"/>
        <end position="54"/>
    </location>
</feature>
<feature type="compositionally biased region" description="Basic and acidic residues" evidence="1">
    <location>
        <begin position="141"/>
        <end position="151"/>
    </location>
</feature>
<gene>
    <name evidence="4" type="ORF">SELMODRAFT_423737</name>
</gene>
<dbReference type="InterPro" id="IPR032795">
    <property type="entry name" value="DUF3741-assoc"/>
</dbReference>
<feature type="compositionally biased region" description="Low complexity" evidence="1">
    <location>
        <begin position="195"/>
        <end position="205"/>
    </location>
</feature>
<protein>
    <recommendedName>
        <fullName evidence="6">DUF4378 domain-containing protein</fullName>
    </recommendedName>
</protein>
<feature type="compositionally biased region" description="Polar residues" evidence="1">
    <location>
        <begin position="436"/>
        <end position="447"/>
    </location>
</feature>
<accession>D8SMQ1</accession>
<evidence type="ECO:0000313" key="5">
    <source>
        <dbReference type="Proteomes" id="UP000001514"/>
    </source>
</evidence>
<feature type="compositionally biased region" description="Polar residues" evidence="1">
    <location>
        <begin position="537"/>
        <end position="560"/>
    </location>
</feature>
<evidence type="ECO:0000259" key="3">
    <source>
        <dbReference type="Pfam" id="PF14383"/>
    </source>
</evidence>
<dbReference type="InterPro" id="IPR025486">
    <property type="entry name" value="DUF4378"/>
</dbReference>
<dbReference type="Pfam" id="PF14383">
    <property type="entry name" value="VARLMGL"/>
    <property type="match status" value="1"/>
</dbReference>
<evidence type="ECO:0000313" key="4">
    <source>
        <dbReference type="EMBL" id="EFJ14315.1"/>
    </source>
</evidence>
<feature type="compositionally biased region" description="Basic and acidic residues" evidence="1">
    <location>
        <begin position="361"/>
        <end position="370"/>
    </location>
</feature>
<dbReference type="KEGG" id="smo:SELMODRAFT_423737"/>
<feature type="domain" description="DUF4378" evidence="2">
    <location>
        <begin position="635"/>
        <end position="796"/>
    </location>
</feature>
<dbReference type="Pfam" id="PF14309">
    <property type="entry name" value="DUF4378"/>
    <property type="match status" value="1"/>
</dbReference>
<sequence length="804" mass="87145">MDESPRRPNAASSKHARRLFAANREEKSARRHSSSDGQARRKLLLGAPEEESLNSSFDDAAIHGPNVVARLMGLDSLPVGAKIKDLSAVSSSSGSDGRSPPVMILRENGGGGERQQLQLQELLRIKEPLLLRELLREEEDQYRSLEEDHQRQNGRKGPSLVEKFAGLMRRTRVPAVEHEQEEEEKSKKKKEEQKSGGSKVSPIKSPSKKKRGLVAEVAVKILATDDHRPPQHQNLDTGTADKKPSSRRKLSLNRSSSEPTLGSSSSSTSRRLAKISESIRQRFGGFSSSSDRSSSNSSSSSSVSKSTKNKVSDGGNLVRSKSDLGLQQQHEGGGGLGWSEIRRLHKQQKQRESDQLIIKSSNEREEDHLPQRASFSRTAKLVTMKNSTSSSHGILSYTTNRLFGNQRGKEKESNRTRTKRTSSSDGSGKDHSSTSATSGTARPSKSEASSSLMRALLRRSRNIGAGTTKQAARSFQSVGGKASASSMSSRQGRADDISLSSVASSSCAGVTPPRFCEELLSDDSSSVARSEGSGSSPTNSNCGNYECSRSSRSEGGQPSPVSVLEPPFVDEMHSSPLDSGGEDSPDAKLRTSSTGSDSILSAILDISRIRCIDLSSIGISDSTASSRHSFEEEAAYIDDVLRTSQLLCDQEEKMLSSPAAVAATRRWLSQDSPVASRVFSIIETTMTAKSHGRGSLQARKLLFDCVEEAVRSRFGCCKSWYLGVGSVRLAGVGMPQVGAEVQQQISDWKSMETLSTDELVEKDMSVGAGKWMDWNGQVKLIAEDVESSILRTMIDELVCEWSGP</sequence>
<feature type="region of interest" description="Disordered" evidence="1">
    <location>
        <begin position="86"/>
        <end position="113"/>
    </location>
</feature>
<feature type="compositionally biased region" description="Low complexity" evidence="1">
    <location>
        <begin position="522"/>
        <end position="536"/>
    </location>
</feature>
<feature type="region of interest" description="Disordered" evidence="1">
    <location>
        <begin position="141"/>
        <end position="497"/>
    </location>
</feature>
<dbReference type="EMBL" id="GL377628">
    <property type="protein sequence ID" value="EFJ14315.1"/>
    <property type="molecule type" value="Genomic_DNA"/>
</dbReference>
<dbReference type="OMA" id="MVRRNEW"/>
<proteinExistence type="predicted"/>
<organism evidence="5">
    <name type="scientific">Selaginella moellendorffii</name>
    <name type="common">Spikemoss</name>
    <dbReference type="NCBI Taxonomy" id="88036"/>
    <lineage>
        <taxon>Eukaryota</taxon>
        <taxon>Viridiplantae</taxon>
        <taxon>Streptophyta</taxon>
        <taxon>Embryophyta</taxon>
        <taxon>Tracheophyta</taxon>
        <taxon>Lycopodiopsida</taxon>
        <taxon>Selaginellales</taxon>
        <taxon>Selaginellaceae</taxon>
        <taxon>Selaginella</taxon>
    </lineage>
</organism>
<dbReference type="HOGENOM" id="CLU_350364_0_0_1"/>
<evidence type="ECO:0000256" key="1">
    <source>
        <dbReference type="SAM" id="MobiDB-lite"/>
    </source>
</evidence>
<feature type="compositionally biased region" description="Polar residues" evidence="1">
    <location>
        <begin position="465"/>
        <end position="491"/>
    </location>
</feature>
<dbReference type="InParanoid" id="D8SMQ1"/>
<keyword evidence="5" id="KW-1185">Reference proteome</keyword>
<feature type="domain" description="DUF3741" evidence="3">
    <location>
        <begin position="65"/>
        <end position="78"/>
    </location>
</feature>
<feature type="compositionally biased region" description="Basic and acidic residues" evidence="1">
    <location>
        <begin position="184"/>
        <end position="194"/>
    </location>
</feature>
<reference evidence="4 5" key="1">
    <citation type="journal article" date="2011" name="Science">
        <title>The Selaginella genome identifies genetic changes associated with the evolution of vascular plants.</title>
        <authorList>
            <person name="Banks J.A."/>
            <person name="Nishiyama T."/>
            <person name="Hasebe M."/>
            <person name="Bowman J.L."/>
            <person name="Gribskov M."/>
            <person name="dePamphilis C."/>
            <person name="Albert V.A."/>
            <person name="Aono N."/>
            <person name="Aoyama T."/>
            <person name="Ambrose B.A."/>
            <person name="Ashton N.W."/>
            <person name="Axtell M.J."/>
            <person name="Barker E."/>
            <person name="Barker M.S."/>
            <person name="Bennetzen J.L."/>
            <person name="Bonawitz N.D."/>
            <person name="Chapple C."/>
            <person name="Cheng C."/>
            <person name="Correa L.G."/>
            <person name="Dacre M."/>
            <person name="DeBarry J."/>
            <person name="Dreyer I."/>
            <person name="Elias M."/>
            <person name="Engstrom E.M."/>
            <person name="Estelle M."/>
            <person name="Feng L."/>
            <person name="Finet C."/>
            <person name="Floyd S.K."/>
            <person name="Frommer W.B."/>
            <person name="Fujita T."/>
            <person name="Gramzow L."/>
            <person name="Gutensohn M."/>
            <person name="Harholt J."/>
            <person name="Hattori M."/>
            <person name="Heyl A."/>
            <person name="Hirai T."/>
            <person name="Hiwatashi Y."/>
            <person name="Ishikawa M."/>
            <person name="Iwata M."/>
            <person name="Karol K.G."/>
            <person name="Koehler B."/>
            <person name="Kolukisaoglu U."/>
            <person name="Kubo M."/>
            <person name="Kurata T."/>
            <person name="Lalonde S."/>
            <person name="Li K."/>
            <person name="Li Y."/>
            <person name="Litt A."/>
            <person name="Lyons E."/>
            <person name="Manning G."/>
            <person name="Maruyama T."/>
            <person name="Michael T.P."/>
            <person name="Mikami K."/>
            <person name="Miyazaki S."/>
            <person name="Morinaga S."/>
            <person name="Murata T."/>
            <person name="Mueller-Roeber B."/>
            <person name="Nelson D.R."/>
            <person name="Obara M."/>
            <person name="Oguri Y."/>
            <person name="Olmstead R.G."/>
            <person name="Onodera N."/>
            <person name="Petersen B.L."/>
            <person name="Pils B."/>
            <person name="Prigge M."/>
            <person name="Rensing S.A."/>
            <person name="Riano-Pachon D.M."/>
            <person name="Roberts A.W."/>
            <person name="Sato Y."/>
            <person name="Scheller H.V."/>
            <person name="Schulz B."/>
            <person name="Schulz C."/>
            <person name="Shakirov E.V."/>
            <person name="Shibagaki N."/>
            <person name="Shinohara N."/>
            <person name="Shippen D.E."/>
            <person name="Soerensen I."/>
            <person name="Sotooka R."/>
            <person name="Sugimoto N."/>
            <person name="Sugita M."/>
            <person name="Sumikawa N."/>
            <person name="Tanurdzic M."/>
            <person name="Theissen G."/>
            <person name="Ulvskov P."/>
            <person name="Wakazuki S."/>
            <person name="Weng J.K."/>
            <person name="Willats W.W."/>
            <person name="Wipf D."/>
            <person name="Wolf P.G."/>
            <person name="Yang L."/>
            <person name="Zimmer A.D."/>
            <person name="Zhu Q."/>
            <person name="Mitros T."/>
            <person name="Hellsten U."/>
            <person name="Loque D."/>
            <person name="Otillar R."/>
            <person name="Salamov A."/>
            <person name="Schmutz J."/>
            <person name="Shapiro H."/>
            <person name="Lindquist E."/>
            <person name="Lucas S."/>
            <person name="Rokhsar D."/>
            <person name="Grigoriev I.V."/>
        </authorList>
    </citation>
    <scope>NUCLEOTIDE SEQUENCE [LARGE SCALE GENOMIC DNA]</scope>
</reference>
<dbReference type="eggNOG" id="ENOG502QQK5">
    <property type="taxonomic scope" value="Eukaryota"/>
</dbReference>
<feature type="compositionally biased region" description="Low complexity" evidence="1">
    <location>
        <begin position="87"/>
        <end position="107"/>
    </location>
</feature>